<feature type="transmembrane region" description="Helical" evidence="1">
    <location>
        <begin position="20"/>
        <end position="39"/>
    </location>
</feature>
<dbReference type="Gene3D" id="3.30.300.30">
    <property type="match status" value="1"/>
</dbReference>
<dbReference type="SUPFAM" id="SSF56801">
    <property type="entry name" value="Acetyl-CoA synthetase-like"/>
    <property type="match status" value="1"/>
</dbReference>
<evidence type="ECO:0000259" key="3">
    <source>
        <dbReference type="Pfam" id="PF13193"/>
    </source>
</evidence>
<dbReference type="RefSeq" id="WP_091188358.1">
    <property type="nucleotide sequence ID" value="NZ_FOMT01000004.1"/>
</dbReference>
<feature type="transmembrane region" description="Helical" evidence="1">
    <location>
        <begin position="225"/>
        <end position="246"/>
    </location>
</feature>
<evidence type="ECO:0000313" key="5">
    <source>
        <dbReference type="Proteomes" id="UP000198855"/>
    </source>
</evidence>
<keyword evidence="5" id="KW-1185">Reference proteome</keyword>
<gene>
    <name evidence="4" type="ORF">SAMN05216378_4185</name>
</gene>
<keyword evidence="1" id="KW-0472">Membrane</keyword>
<keyword evidence="1" id="KW-1133">Transmembrane helix</keyword>
<dbReference type="Pfam" id="PF00501">
    <property type="entry name" value="AMP-binding"/>
    <property type="match status" value="1"/>
</dbReference>
<protein>
    <submittedName>
        <fullName evidence="4">Acyl-CoA synthetase (AMP-forming)/AMP-acid ligase II</fullName>
    </submittedName>
</protein>
<dbReference type="InterPro" id="IPR025110">
    <property type="entry name" value="AMP-bd_C"/>
</dbReference>
<dbReference type="InterPro" id="IPR042099">
    <property type="entry name" value="ANL_N_sf"/>
</dbReference>
<accession>A0A1I2DNC2</accession>
<dbReference type="PANTHER" id="PTHR43767">
    <property type="entry name" value="LONG-CHAIN-FATTY-ACID--COA LIGASE"/>
    <property type="match status" value="1"/>
</dbReference>
<dbReference type="AlphaFoldDB" id="A0A1I2DNC2"/>
<dbReference type="GO" id="GO:0016878">
    <property type="term" value="F:acid-thiol ligase activity"/>
    <property type="evidence" value="ECO:0007669"/>
    <property type="project" value="UniProtKB-ARBA"/>
</dbReference>
<proteinExistence type="predicted"/>
<name>A0A1I2DNC2_9BACL</name>
<evidence type="ECO:0000259" key="2">
    <source>
        <dbReference type="Pfam" id="PF00501"/>
    </source>
</evidence>
<dbReference type="STRING" id="1045775.SAMN05216378_4185"/>
<dbReference type="PANTHER" id="PTHR43767:SF1">
    <property type="entry name" value="NONRIBOSOMAL PEPTIDE SYNTHASE PES1 (EUROFUNG)-RELATED"/>
    <property type="match status" value="1"/>
</dbReference>
<dbReference type="CDD" id="cd04433">
    <property type="entry name" value="AFD_class_I"/>
    <property type="match status" value="1"/>
</dbReference>
<evidence type="ECO:0000256" key="1">
    <source>
        <dbReference type="SAM" id="Phobius"/>
    </source>
</evidence>
<dbReference type="OrthoDB" id="9778383at2"/>
<feature type="domain" description="AMP-dependent synthetase/ligase" evidence="2">
    <location>
        <begin position="42"/>
        <end position="383"/>
    </location>
</feature>
<dbReference type="InterPro" id="IPR050237">
    <property type="entry name" value="ATP-dep_AMP-bd_enzyme"/>
</dbReference>
<dbReference type="Proteomes" id="UP000198855">
    <property type="component" value="Unassembled WGS sequence"/>
</dbReference>
<keyword evidence="1" id="KW-0812">Transmembrane</keyword>
<dbReference type="Pfam" id="PF13193">
    <property type="entry name" value="AMP-binding_C"/>
    <property type="match status" value="1"/>
</dbReference>
<keyword evidence="4" id="KW-0436">Ligase</keyword>
<dbReference type="InterPro" id="IPR045851">
    <property type="entry name" value="AMP-bd_C_sf"/>
</dbReference>
<evidence type="ECO:0000313" key="4">
    <source>
        <dbReference type="EMBL" id="SFE81909.1"/>
    </source>
</evidence>
<dbReference type="InterPro" id="IPR000873">
    <property type="entry name" value="AMP-dep_synth/lig_dom"/>
</dbReference>
<dbReference type="Gene3D" id="3.40.50.12780">
    <property type="entry name" value="N-terminal domain of ligase-like"/>
    <property type="match status" value="1"/>
</dbReference>
<organism evidence="4 5">
    <name type="scientific">Paenibacillus catalpae</name>
    <dbReference type="NCBI Taxonomy" id="1045775"/>
    <lineage>
        <taxon>Bacteria</taxon>
        <taxon>Bacillati</taxon>
        <taxon>Bacillota</taxon>
        <taxon>Bacilli</taxon>
        <taxon>Bacillales</taxon>
        <taxon>Paenibacillaceae</taxon>
        <taxon>Paenibacillus</taxon>
    </lineage>
</organism>
<dbReference type="EMBL" id="FOMT01000004">
    <property type="protein sequence ID" value="SFE81909.1"/>
    <property type="molecule type" value="Genomic_DNA"/>
</dbReference>
<sequence length="507" mass="57295">MKLLKLIYVLYKIRLLSPVVLFRLSAAIYQYGINLMALLRFSARIHGGKTAIVDERETLTYHELLVQSKALSAVLRDKYQLAGGKKAGVWCKNHASLVRAIFAISWAGADLYLLNAEMSGEQLNNILETNDFDLLIYDVERSALLERSTYPKTKILSDQETLSIISNAQHKKQKRHWSSSGKLVLLTGGTTGKGKKASHKPSLFNYLDPFFAFLTRLQILNYRNAYIATPIYHGYGIAVLLLFCALGKKVILHRGFDPEKACRIIREHQVEVVTVVPLMLHKMLKTNAEDLKSLSCIASGGAELSPKLAKESLEQLGEVLYNLYGTSETGLNMIATARDLTQFPSTIGKKINGGRIKIVDDQKREVEIGRVGQLCVKNRWSMRNRTEAWIETGDLGYRNEQGYYFLSGRADSMIVSAGENVYPYEVEHVLLTHPQVEDAAVIVIQDEYFGQRLKAIVVLVPQTETSKEELHQWLQARLARFQMPKEIVFVNHLPYTHLGKLDRKLLT</sequence>
<feature type="domain" description="AMP-binding enzyme C-terminal" evidence="3">
    <location>
        <begin position="425"/>
        <end position="500"/>
    </location>
</feature>
<reference evidence="5" key="1">
    <citation type="submission" date="2016-10" db="EMBL/GenBank/DDBJ databases">
        <authorList>
            <person name="Varghese N."/>
            <person name="Submissions S."/>
        </authorList>
    </citation>
    <scope>NUCLEOTIDE SEQUENCE [LARGE SCALE GENOMIC DNA]</scope>
    <source>
        <strain evidence="5">CGMCC 1.10784</strain>
    </source>
</reference>